<evidence type="ECO:0000313" key="5">
    <source>
        <dbReference type="Proteomes" id="UP000031526"/>
    </source>
</evidence>
<dbReference type="PANTHER" id="PTHR43767">
    <property type="entry name" value="LONG-CHAIN-FATTY-ACID--COA LIGASE"/>
    <property type="match status" value="1"/>
</dbReference>
<dbReference type="InterPro" id="IPR042099">
    <property type="entry name" value="ANL_N_sf"/>
</dbReference>
<evidence type="ECO:0000313" key="6">
    <source>
        <dbReference type="Proteomes" id="UP000325763"/>
    </source>
</evidence>
<proteinExistence type="predicted"/>
<evidence type="ECO:0000259" key="1">
    <source>
        <dbReference type="Pfam" id="PF00501"/>
    </source>
</evidence>
<dbReference type="EMBL" id="CP023747">
    <property type="protein sequence ID" value="QEV37566.1"/>
    <property type="molecule type" value="Genomic_DNA"/>
</dbReference>
<accession>A0A0B5DCP3</accession>
<gene>
    <name evidence="4" type="ORF">CP978_02535</name>
    <name evidence="3" type="ORF">SNOD_02160</name>
</gene>
<dbReference type="Proteomes" id="UP000325763">
    <property type="component" value="Chromosome"/>
</dbReference>
<dbReference type="EMBL" id="CP009313">
    <property type="protein sequence ID" value="AJE38985.1"/>
    <property type="molecule type" value="Genomic_DNA"/>
</dbReference>
<dbReference type="Pfam" id="PF13193">
    <property type="entry name" value="AMP-binding_C"/>
    <property type="match status" value="1"/>
</dbReference>
<dbReference type="InterPro" id="IPR050237">
    <property type="entry name" value="ATP-dep_AMP-bd_enzyme"/>
</dbReference>
<dbReference type="PANTHER" id="PTHR43767:SF7">
    <property type="entry name" value="MEDIUM_LONG-CHAIN-FATTY-ACID--COA LIGASE FADD8"/>
    <property type="match status" value="1"/>
</dbReference>
<evidence type="ECO:0008006" key="7">
    <source>
        <dbReference type="Google" id="ProtNLM"/>
    </source>
</evidence>
<dbReference type="AlphaFoldDB" id="A0A0B5DCP3"/>
<dbReference type="RefSeq" id="WP_043437179.1">
    <property type="nucleotide sequence ID" value="NZ_CP009313.1"/>
</dbReference>
<feature type="domain" description="AMP-binding enzyme C-terminal" evidence="2">
    <location>
        <begin position="431"/>
        <end position="504"/>
    </location>
</feature>
<dbReference type="InterPro" id="IPR025110">
    <property type="entry name" value="AMP-bd_C"/>
</dbReference>
<dbReference type="Pfam" id="PF00501">
    <property type="entry name" value="AMP-binding"/>
    <property type="match status" value="1"/>
</dbReference>
<dbReference type="HOGENOM" id="CLU_000022_59_0_11"/>
<dbReference type="InterPro" id="IPR020845">
    <property type="entry name" value="AMP-binding_CS"/>
</dbReference>
<dbReference type="Proteomes" id="UP000031526">
    <property type="component" value="Chromosome"/>
</dbReference>
<reference evidence="3 5" key="2">
    <citation type="journal article" date="2016" name="Appl. Microbiol. Biotechnol.">
        <title>Exploiting the genome sequence of Streptomyces nodosus for enhanced antibiotic production.</title>
        <authorList>
            <person name="Sweeney P."/>
            <person name="Murphy C.D."/>
            <person name="Caffrey P."/>
        </authorList>
    </citation>
    <scope>NUCLEOTIDE SEQUENCE [LARGE SCALE GENOMIC DNA]</scope>
    <source>
        <strain evidence="3 5">ATCC 14899</strain>
    </source>
</reference>
<dbReference type="InterPro" id="IPR000873">
    <property type="entry name" value="AMP-dep_synth/lig_dom"/>
</dbReference>
<evidence type="ECO:0000259" key="2">
    <source>
        <dbReference type="Pfam" id="PF13193"/>
    </source>
</evidence>
<sequence length="519" mass="55577">MNTVTASDNYTVSVLQRLSERGDRDAIVAGERRISGAEAVSTALRFAAALRGSGLVEGDGVALFVENTPEALLFQLAIHFSGCRLVFVPPEPGNGELEALIQRADVKMLLFDPVFEERTRRITGRIDIPHVLSIGACSSASDFLAAASSIAGCSLGEAADGRHIATLLYTGGTTGLPKLVVHRNGYYGLYAQAATAYAADASADDALLICTLVTHTSGHGAFLVGVLSGHTVVLLRTFDAGAALAAMESERVTRMMVVTPMLYELLDHPDCRAGRFPALSTLHYTGAAASPARLRQAIERFGPVLHQIYGASENGLVSELTPQEHDLRRPESLTSCGRPGPGVEVELRNDEGKPVARGEVGELYVRSRTVMEGYWNDPERTAEVLDAEGWFRSGDLGRQDEDGYLYLVDRARDIIVTGSTADNVYSRLLDDFLTAQPAVKEAAAIGLPGDDDKEAVHVVLVPDDPADAPDLSELTREIVDALGDLYAPASYSITDSLPRTTVGKTDKKALRATLLKTRA</sequence>
<evidence type="ECO:0000313" key="3">
    <source>
        <dbReference type="EMBL" id="AJE38985.1"/>
    </source>
</evidence>
<dbReference type="SUPFAM" id="SSF56801">
    <property type="entry name" value="Acetyl-CoA synthetase-like"/>
    <property type="match status" value="1"/>
</dbReference>
<dbReference type="GO" id="GO:0016877">
    <property type="term" value="F:ligase activity, forming carbon-sulfur bonds"/>
    <property type="evidence" value="ECO:0007669"/>
    <property type="project" value="UniProtKB-ARBA"/>
</dbReference>
<reference evidence="5" key="1">
    <citation type="submission" date="2014-09" db="EMBL/GenBank/DDBJ databases">
        <title>Sequence of the Streptomyces nodosus genome.</title>
        <authorList>
            <person name="Sweeney P."/>
            <person name="Stephens N."/>
            <person name="Murphy C."/>
            <person name="Caffrey P."/>
        </authorList>
    </citation>
    <scope>NUCLEOTIDE SEQUENCE [LARGE SCALE GENOMIC DNA]</scope>
    <source>
        <strain evidence="5">ATCC 14899</strain>
    </source>
</reference>
<name>A0A0B5DCP3_9ACTN</name>
<dbReference type="PROSITE" id="PS00455">
    <property type="entry name" value="AMP_BINDING"/>
    <property type="match status" value="1"/>
</dbReference>
<dbReference type="KEGG" id="snq:CP978_02535"/>
<dbReference type="STRING" id="40318.SNOD_02160"/>
<organism evidence="3 5">
    <name type="scientific">Streptomyces nodosus</name>
    <dbReference type="NCBI Taxonomy" id="40318"/>
    <lineage>
        <taxon>Bacteria</taxon>
        <taxon>Bacillati</taxon>
        <taxon>Actinomycetota</taxon>
        <taxon>Actinomycetes</taxon>
        <taxon>Kitasatosporales</taxon>
        <taxon>Streptomycetaceae</taxon>
        <taxon>Streptomyces</taxon>
    </lineage>
</organism>
<dbReference type="InterPro" id="IPR045851">
    <property type="entry name" value="AMP-bd_C_sf"/>
</dbReference>
<protein>
    <recommendedName>
        <fullName evidence="7">Fatty acid--CoA ligase</fullName>
    </recommendedName>
</protein>
<reference evidence="4 6" key="3">
    <citation type="submission" date="2017-09" db="EMBL/GenBank/DDBJ databases">
        <title>Streptomyces genome completion.</title>
        <authorList>
            <person name="Lee N."/>
            <person name="Cho B.-K."/>
        </authorList>
    </citation>
    <scope>NUCLEOTIDE SEQUENCE [LARGE SCALE GENOMIC DNA]</scope>
    <source>
        <strain evidence="4 6">ATCC 14899</strain>
    </source>
</reference>
<evidence type="ECO:0000313" key="4">
    <source>
        <dbReference type="EMBL" id="QEV37566.1"/>
    </source>
</evidence>
<keyword evidence="5" id="KW-1185">Reference proteome</keyword>
<dbReference type="Gene3D" id="3.40.50.12780">
    <property type="entry name" value="N-terminal domain of ligase-like"/>
    <property type="match status" value="1"/>
</dbReference>
<dbReference type="OrthoDB" id="9803968at2"/>
<dbReference type="Gene3D" id="3.30.300.30">
    <property type="match status" value="1"/>
</dbReference>
<feature type="domain" description="AMP-dependent synthetase/ligase" evidence="1">
    <location>
        <begin position="19"/>
        <end position="375"/>
    </location>
</feature>